<dbReference type="AlphaFoldDB" id="A0A811LFV9"/>
<dbReference type="OrthoDB" id="5865792at2759"/>
<reference evidence="2" key="1">
    <citation type="submission" date="2020-09" db="EMBL/GenBank/DDBJ databases">
        <authorList>
            <person name="Kikuchi T."/>
        </authorList>
    </citation>
    <scope>NUCLEOTIDE SEQUENCE</scope>
    <source>
        <strain evidence="2">SH1</strain>
    </source>
</reference>
<sequence>MSTLDTELDDILDNAGTFEGNDELDEDVLLGLDENPEQSFNTTQDLDLDEQLDYDEDEEEEKRDKFESERKPASEKPVTSSTQNQDKKPTTETQEQKPANTSVKGDKDAQSKVVQSKPIAQTPTKPTTTKCYVNPKFQGRLPFNVAGPRPGPPRPLQMNTFPPPIPLNVVPPVRIQPFVPSVAVGPPFRPSMPPLLVAPGQTLVNQYVPPVPTSGPVAQVLQDQDGTIRFRAMIPAVAPQPKVIIARAGHNEQPHQQRGHGGQKNNWADSVENFLKRTLAKKRRSRSPSVSTYSSRSRSSSYSSRSSYSSSSRSSSRSRSDSRSISKSRSSSSRHSKSRSKSLSRSKSRSKSPKRTKSKSKSPKRLKSPKRTRRYSPKRKYKKSNDGRRDTRNDKDVKSWDTRRNETGKSREDYGKRRENYGKGREDHKKGREDRSRDDRRPNRGQDRSRPKFERRRRDSKTDELKNTIECAEAIGLDQAYVKKLEEQKRLREEMAKKKYRRDEGRTIKVDEDRVKKEARDREAARNQTKVRNDYKEDAFKSRDAKGRENNLRSRDATSKSKNETYKARDDTKKSREDRKRTEDGRIKSKEEKEDTRVKIEMKQEPKRKGSADQKLKPYLAVVIHNVSDLTDAYKNMKSVANAVGPTKKVWQTSDDSVSVIFESHENAKTFMLQYHMKNFNGVKLDIGLEKVFLNLSSIP</sequence>
<evidence type="ECO:0000313" key="2">
    <source>
        <dbReference type="EMBL" id="CAD5226055.1"/>
    </source>
</evidence>
<evidence type="ECO:0000256" key="1">
    <source>
        <dbReference type="SAM" id="MobiDB-lite"/>
    </source>
</evidence>
<feature type="region of interest" description="Disordered" evidence="1">
    <location>
        <begin position="278"/>
        <end position="482"/>
    </location>
</feature>
<feature type="compositionally biased region" description="Acidic residues" evidence="1">
    <location>
        <begin position="46"/>
        <end position="61"/>
    </location>
</feature>
<evidence type="ECO:0000313" key="3">
    <source>
        <dbReference type="Proteomes" id="UP000614601"/>
    </source>
</evidence>
<feature type="compositionally biased region" description="Acidic residues" evidence="1">
    <location>
        <begin position="1"/>
        <end position="12"/>
    </location>
</feature>
<dbReference type="Proteomes" id="UP000783686">
    <property type="component" value="Unassembled WGS sequence"/>
</dbReference>
<dbReference type="EMBL" id="CAJFCW020000005">
    <property type="protein sequence ID" value="CAG9121684.1"/>
    <property type="molecule type" value="Genomic_DNA"/>
</dbReference>
<protein>
    <submittedName>
        <fullName evidence="2">Uncharacterized protein</fullName>
    </submittedName>
</protein>
<dbReference type="EMBL" id="CAJFDH010000005">
    <property type="protein sequence ID" value="CAD5226055.1"/>
    <property type="molecule type" value="Genomic_DNA"/>
</dbReference>
<dbReference type="Proteomes" id="UP000614601">
    <property type="component" value="Unassembled WGS sequence"/>
</dbReference>
<feature type="compositionally biased region" description="Basic and acidic residues" evidence="1">
    <location>
        <begin position="383"/>
        <end position="467"/>
    </location>
</feature>
<feature type="compositionally biased region" description="Polar residues" evidence="1">
    <location>
        <begin position="91"/>
        <end position="103"/>
    </location>
</feature>
<keyword evidence="3" id="KW-1185">Reference proteome</keyword>
<feature type="compositionally biased region" description="Polar residues" evidence="1">
    <location>
        <begin position="112"/>
        <end position="131"/>
    </location>
</feature>
<comment type="caution">
    <text evidence="2">The sequence shown here is derived from an EMBL/GenBank/DDBJ whole genome shotgun (WGS) entry which is preliminary data.</text>
</comment>
<gene>
    <name evidence="2" type="ORF">BOKJ2_LOCUS11886</name>
</gene>
<feature type="region of interest" description="Disordered" evidence="1">
    <location>
        <begin position="494"/>
        <end position="612"/>
    </location>
</feature>
<proteinExistence type="predicted"/>
<feature type="region of interest" description="Disordered" evidence="1">
    <location>
        <begin position="1"/>
        <end position="133"/>
    </location>
</feature>
<organism evidence="2 3">
    <name type="scientific">Bursaphelenchus okinawaensis</name>
    <dbReference type="NCBI Taxonomy" id="465554"/>
    <lineage>
        <taxon>Eukaryota</taxon>
        <taxon>Metazoa</taxon>
        <taxon>Ecdysozoa</taxon>
        <taxon>Nematoda</taxon>
        <taxon>Chromadorea</taxon>
        <taxon>Rhabditida</taxon>
        <taxon>Tylenchina</taxon>
        <taxon>Tylenchomorpha</taxon>
        <taxon>Aphelenchoidea</taxon>
        <taxon>Aphelenchoididae</taxon>
        <taxon>Bursaphelenchus</taxon>
    </lineage>
</organism>
<name>A0A811LFV9_9BILA</name>
<feature type="compositionally biased region" description="Low complexity" evidence="1">
    <location>
        <begin position="287"/>
        <end position="317"/>
    </location>
</feature>
<feature type="compositionally biased region" description="Basic residues" evidence="1">
    <location>
        <begin position="332"/>
        <end position="382"/>
    </location>
</feature>
<feature type="compositionally biased region" description="Basic and acidic residues" evidence="1">
    <location>
        <begin position="62"/>
        <end position="74"/>
    </location>
</feature>
<accession>A0A811LFV9</accession>